<organism evidence="1 2">
    <name type="scientific">Pistacia atlantica</name>
    <dbReference type="NCBI Taxonomy" id="434234"/>
    <lineage>
        <taxon>Eukaryota</taxon>
        <taxon>Viridiplantae</taxon>
        <taxon>Streptophyta</taxon>
        <taxon>Embryophyta</taxon>
        <taxon>Tracheophyta</taxon>
        <taxon>Spermatophyta</taxon>
        <taxon>Magnoliopsida</taxon>
        <taxon>eudicotyledons</taxon>
        <taxon>Gunneridae</taxon>
        <taxon>Pentapetalae</taxon>
        <taxon>rosids</taxon>
        <taxon>malvids</taxon>
        <taxon>Sapindales</taxon>
        <taxon>Anacardiaceae</taxon>
        <taxon>Pistacia</taxon>
    </lineage>
</organism>
<dbReference type="Proteomes" id="UP001164250">
    <property type="component" value="Chromosome 3"/>
</dbReference>
<accession>A0ACC1BRM2</accession>
<dbReference type="EMBL" id="CM047899">
    <property type="protein sequence ID" value="KAJ0101782.1"/>
    <property type="molecule type" value="Genomic_DNA"/>
</dbReference>
<sequence>MIGLQSSSSSMVCKIFSIRVLVCLLWEETLKPRAEEWREEVVPVVETPISYKSMLTSMEERSEAIRIPKDGSKPHEHDSEIQGIHAEMDDMGRLVIIIPEEKSLKMSLLWAHLLIIKLTGRMDYEYALTGGPWLMFDHYLTLKQWHPDFDPAMAMIDRILAWIRLPGLPVEYYDDEFLQCVGNVVGKTIKIDDNTTSQCREKDNVKKIEYEGVHLICFGRGKDDHDATHCPSHTKEALSQETPRTSDTINGTTGRAEMLQSKDKMQQSVDLAASVSKSRFAGLEDEDNMEKDAGEESYGISESAPNFKSKHVSKKASEVVGRTGDKILRNESNPASFQEYKRMHKPDFVALLETRRNGLKREMVKRRLGYKYSAVAEARGFMGGIWEWIYCFVYASLRLEERDDLWSRLTALAQQVRGPWMLVGDFNDIGHPSEKKDGAPTNLRRCQKFTTHLNACNLMEIKTWGSRLEFSEAYANVLPRLSSDHHPLLIYTNDCHTSRATRPFRFEAAWTNHVDFKPFFQANWAMGESLPAILNSLPNLLLEWNH</sequence>
<keyword evidence="2" id="KW-1185">Reference proteome</keyword>
<comment type="caution">
    <text evidence="1">The sequence shown here is derived from an EMBL/GenBank/DDBJ whole genome shotgun (WGS) entry which is preliminary data.</text>
</comment>
<reference evidence="2" key="1">
    <citation type="journal article" date="2023" name="G3 (Bethesda)">
        <title>Genome assembly and association tests identify interacting loci associated with vigor, precocity, and sex in interspecific pistachio rootstocks.</title>
        <authorList>
            <person name="Palmer W."/>
            <person name="Jacygrad E."/>
            <person name="Sagayaradj S."/>
            <person name="Cavanaugh K."/>
            <person name="Han R."/>
            <person name="Bertier L."/>
            <person name="Beede B."/>
            <person name="Kafkas S."/>
            <person name="Golino D."/>
            <person name="Preece J."/>
            <person name="Michelmore R."/>
        </authorList>
    </citation>
    <scope>NUCLEOTIDE SEQUENCE [LARGE SCALE GENOMIC DNA]</scope>
</reference>
<name>A0ACC1BRM2_9ROSI</name>
<protein>
    <submittedName>
        <fullName evidence="1">Uncharacterized protein</fullName>
    </submittedName>
</protein>
<proteinExistence type="predicted"/>
<gene>
    <name evidence="1" type="ORF">Patl1_05175</name>
</gene>
<evidence type="ECO:0000313" key="2">
    <source>
        <dbReference type="Proteomes" id="UP001164250"/>
    </source>
</evidence>
<evidence type="ECO:0000313" key="1">
    <source>
        <dbReference type="EMBL" id="KAJ0101782.1"/>
    </source>
</evidence>